<organism evidence="2 3">
    <name type="scientific">Diploptera punctata</name>
    <name type="common">Pacific beetle cockroach</name>
    <dbReference type="NCBI Taxonomy" id="6984"/>
    <lineage>
        <taxon>Eukaryota</taxon>
        <taxon>Metazoa</taxon>
        <taxon>Ecdysozoa</taxon>
        <taxon>Arthropoda</taxon>
        <taxon>Hexapoda</taxon>
        <taxon>Insecta</taxon>
        <taxon>Pterygota</taxon>
        <taxon>Neoptera</taxon>
        <taxon>Polyneoptera</taxon>
        <taxon>Dictyoptera</taxon>
        <taxon>Blattodea</taxon>
        <taxon>Blaberoidea</taxon>
        <taxon>Blaberidae</taxon>
        <taxon>Diplopterinae</taxon>
        <taxon>Diploptera</taxon>
    </lineage>
</organism>
<evidence type="ECO:0008006" key="4">
    <source>
        <dbReference type="Google" id="ProtNLM"/>
    </source>
</evidence>
<comment type="caution">
    <text evidence="2">The sequence shown here is derived from an EMBL/GenBank/DDBJ whole genome shotgun (WGS) entry which is preliminary data.</text>
</comment>
<evidence type="ECO:0000313" key="2">
    <source>
        <dbReference type="EMBL" id="KAJ9573547.1"/>
    </source>
</evidence>
<name>A0AAD7Z498_DIPPU</name>
<keyword evidence="3" id="KW-1185">Reference proteome</keyword>
<evidence type="ECO:0000256" key="1">
    <source>
        <dbReference type="SAM" id="SignalP"/>
    </source>
</evidence>
<protein>
    <recommendedName>
        <fullName evidence="4">Venom protein</fullName>
    </recommendedName>
</protein>
<reference evidence="2" key="1">
    <citation type="journal article" date="2023" name="IScience">
        <title>Live-bearing cockroach genome reveals convergent evolutionary mechanisms linked to viviparity in insects and beyond.</title>
        <authorList>
            <person name="Fouks B."/>
            <person name="Harrison M.C."/>
            <person name="Mikhailova A.A."/>
            <person name="Marchal E."/>
            <person name="English S."/>
            <person name="Carruthers M."/>
            <person name="Jennings E.C."/>
            <person name="Chiamaka E.L."/>
            <person name="Frigard R.A."/>
            <person name="Pippel M."/>
            <person name="Attardo G.M."/>
            <person name="Benoit J.B."/>
            <person name="Bornberg-Bauer E."/>
            <person name="Tobe S.S."/>
        </authorList>
    </citation>
    <scope>NUCLEOTIDE SEQUENCE</scope>
    <source>
        <strain evidence="2">Stay&amp;Tobe</strain>
    </source>
</reference>
<evidence type="ECO:0000313" key="3">
    <source>
        <dbReference type="Proteomes" id="UP001233999"/>
    </source>
</evidence>
<keyword evidence="1" id="KW-0732">Signal</keyword>
<accession>A0AAD7Z498</accession>
<feature type="chain" id="PRO_5042194384" description="Venom protein" evidence="1">
    <location>
        <begin position="19"/>
        <end position="173"/>
    </location>
</feature>
<reference evidence="2" key="2">
    <citation type="submission" date="2023-05" db="EMBL/GenBank/DDBJ databases">
        <authorList>
            <person name="Fouks B."/>
        </authorList>
    </citation>
    <scope>NUCLEOTIDE SEQUENCE</scope>
    <source>
        <strain evidence="2">Stay&amp;Tobe</strain>
        <tissue evidence="2">Testes</tissue>
    </source>
</reference>
<feature type="signal peptide" evidence="1">
    <location>
        <begin position="1"/>
        <end position="18"/>
    </location>
</feature>
<dbReference type="Proteomes" id="UP001233999">
    <property type="component" value="Unassembled WGS sequence"/>
</dbReference>
<dbReference type="AlphaFoldDB" id="A0AAD7Z498"/>
<proteinExistence type="predicted"/>
<sequence length="173" mass="19751">MLILTVIFAFCMLQITSGDENAEQDIRDLLDRMTLEADTIRNTLVSRLEYFDNNFDNEDEKLLQTNTELMKDLEDLAAQLSDDKAAVSNCLNAALDVAYLNYKYRANELAALHKVQMNSLNDLFTEISLNDVQRNSIIRETEQSIEKCKELDNNEAINNCFSALVTTLIDKKN</sequence>
<gene>
    <name evidence="2" type="ORF">L9F63_009111</name>
</gene>
<dbReference type="EMBL" id="JASPKZ010010696">
    <property type="protein sequence ID" value="KAJ9573547.1"/>
    <property type="molecule type" value="Genomic_DNA"/>
</dbReference>